<organism evidence="2 3">
    <name type="scientific">Croceibacterium xixiisoli</name>
    <dbReference type="NCBI Taxonomy" id="1476466"/>
    <lineage>
        <taxon>Bacteria</taxon>
        <taxon>Pseudomonadati</taxon>
        <taxon>Pseudomonadota</taxon>
        <taxon>Alphaproteobacteria</taxon>
        <taxon>Sphingomonadales</taxon>
        <taxon>Erythrobacteraceae</taxon>
        <taxon>Croceibacterium</taxon>
    </lineage>
</organism>
<keyword evidence="3" id="KW-1185">Reference proteome</keyword>
<evidence type="ECO:0000313" key="3">
    <source>
        <dbReference type="Proteomes" id="UP000469430"/>
    </source>
</evidence>
<dbReference type="Proteomes" id="UP000469430">
    <property type="component" value="Unassembled WGS sequence"/>
</dbReference>
<evidence type="ECO:0000256" key="1">
    <source>
        <dbReference type="SAM" id="MobiDB-lite"/>
    </source>
</evidence>
<feature type="compositionally biased region" description="Basic and acidic residues" evidence="1">
    <location>
        <begin position="1"/>
        <end position="16"/>
    </location>
</feature>
<name>A0A6I4TSF1_9SPHN</name>
<comment type="caution">
    <text evidence="2">The sequence shown here is derived from an EMBL/GenBank/DDBJ whole genome shotgun (WGS) entry which is preliminary data.</text>
</comment>
<dbReference type="AlphaFoldDB" id="A0A6I4TSF1"/>
<gene>
    <name evidence="2" type="ORF">GRI97_00815</name>
</gene>
<protein>
    <recommendedName>
        <fullName evidence="4">PAS domain-containing protein</fullName>
    </recommendedName>
</protein>
<reference evidence="2 3" key="1">
    <citation type="submission" date="2019-12" db="EMBL/GenBank/DDBJ databases">
        <title>Genomic-based taxomic classification of the family Erythrobacteraceae.</title>
        <authorList>
            <person name="Xu L."/>
        </authorList>
    </citation>
    <scope>NUCLEOTIDE SEQUENCE [LARGE SCALE GENOMIC DNA]</scope>
    <source>
        <strain evidence="2 3">S36</strain>
    </source>
</reference>
<evidence type="ECO:0008006" key="4">
    <source>
        <dbReference type="Google" id="ProtNLM"/>
    </source>
</evidence>
<evidence type="ECO:0000313" key="2">
    <source>
        <dbReference type="EMBL" id="MXO97528.1"/>
    </source>
</evidence>
<proteinExistence type="predicted"/>
<dbReference type="OrthoDB" id="7441080at2"/>
<dbReference type="RefSeq" id="WP_161389260.1">
    <property type="nucleotide sequence ID" value="NZ_JBHSCP010000001.1"/>
</dbReference>
<feature type="region of interest" description="Disordered" evidence="1">
    <location>
        <begin position="1"/>
        <end position="25"/>
    </location>
</feature>
<dbReference type="EMBL" id="WTYJ01000001">
    <property type="protein sequence ID" value="MXO97528.1"/>
    <property type="molecule type" value="Genomic_DNA"/>
</dbReference>
<sequence length="301" mass="32921">MDRLRGSFDPFGGDRDGDPDEEDFGVEAAPIDIGQSERRMQVRAYNHWASLLQHRNYPAPSDLDPSIPEFGPFSILLDFTAGRADPAIAYLGQSLAEECGVAGERPRTLNDLPTSSLLNQISDHWAQTIDNEAPVGFAAEFINQRNATILYRGILLPFSADDRTVDFIYGVINWKEQVDARTASDLQHEIGRMLADRGDHKSGFALPMTDWADGPCLIEGFGLVDTIIHDGADEADRSDAGEGLPARLRAMTGCLLEDLRQDGPEFSLALIRRDGPGQITILGEIPEDPALLGHAAQRLLG</sequence>
<accession>A0A6I4TSF1</accession>